<reference evidence="5" key="1">
    <citation type="submission" date="2023-04" db="EMBL/GenBank/DDBJ databases">
        <title>Phytophthora fragariaefolia NBRC 109709.</title>
        <authorList>
            <person name="Ichikawa N."/>
            <person name="Sato H."/>
            <person name="Tonouchi N."/>
        </authorList>
    </citation>
    <scope>NUCLEOTIDE SEQUENCE</scope>
    <source>
        <strain evidence="5">NBRC 109709</strain>
    </source>
</reference>
<keyword evidence="2" id="KW-0645">Protease</keyword>
<dbReference type="GO" id="GO:0006508">
    <property type="term" value="P:proteolysis"/>
    <property type="evidence" value="ECO:0007669"/>
    <property type="project" value="UniProtKB-KW"/>
</dbReference>
<comment type="similarity">
    <text evidence="1">Belongs to the peptidase C48 family.</text>
</comment>
<proteinExistence type="inferred from homology"/>
<name>A0A9W6XNG8_9STRA</name>
<organism evidence="5 6">
    <name type="scientific">Phytophthora fragariaefolia</name>
    <dbReference type="NCBI Taxonomy" id="1490495"/>
    <lineage>
        <taxon>Eukaryota</taxon>
        <taxon>Sar</taxon>
        <taxon>Stramenopiles</taxon>
        <taxon>Oomycota</taxon>
        <taxon>Peronosporomycetes</taxon>
        <taxon>Peronosporales</taxon>
        <taxon>Peronosporaceae</taxon>
        <taxon>Phytophthora</taxon>
    </lineage>
</organism>
<evidence type="ECO:0000256" key="1">
    <source>
        <dbReference type="ARBA" id="ARBA00005234"/>
    </source>
</evidence>
<accession>A0A9W6XNG8</accession>
<dbReference type="OrthoDB" id="109811at2759"/>
<sequence>MWLEDRKWLQQDWRRVFSDVSIFAKETSTDFISTDAIPARHWVLANEAISKFASSRMLTEFATVSGKGMITFENVVGGLCRGWLNDSHVAFCLETIAASAGNCYVLSSLMWVCGWPSLPNTSLRETKFIVHPVNIASNHWGVIMIRLSLTGNEKKILRVHVYMYEALISDDYRKEMENVREGQPKNDNGKNLGGKEGLRGFVERCHKASASNVTLCIDPVEWLEPPQQPDATSCGVLVVAQVHNYLTGNEDRQTYNISKKDVKVMRLRMLWIILHYSKEIPISDSEKVEN</sequence>
<feature type="domain" description="Ubiquitin-like protease family profile" evidence="4">
    <location>
        <begin position="42"/>
        <end position="245"/>
    </location>
</feature>
<dbReference type="EMBL" id="BSXT01001522">
    <property type="protein sequence ID" value="GMF43238.1"/>
    <property type="molecule type" value="Genomic_DNA"/>
</dbReference>
<dbReference type="AlphaFoldDB" id="A0A9W6XNG8"/>
<dbReference type="PROSITE" id="PS50600">
    <property type="entry name" value="ULP_PROTEASE"/>
    <property type="match status" value="1"/>
</dbReference>
<evidence type="ECO:0000313" key="6">
    <source>
        <dbReference type="Proteomes" id="UP001165121"/>
    </source>
</evidence>
<evidence type="ECO:0000256" key="3">
    <source>
        <dbReference type="ARBA" id="ARBA00022801"/>
    </source>
</evidence>
<keyword evidence="6" id="KW-1185">Reference proteome</keyword>
<gene>
    <name evidence="5" type="ORF">Pfra01_001454300</name>
</gene>
<dbReference type="Gene3D" id="3.40.395.10">
    <property type="entry name" value="Adenoviral Proteinase, Chain A"/>
    <property type="match status" value="1"/>
</dbReference>
<evidence type="ECO:0000313" key="5">
    <source>
        <dbReference type="EMBL" id="GMF43238.1"/>
    </source>
</evidence>
<evidence type="ECO:0000259" key="4">
    <source>
        <dbReference type="PROSITE" id="PS50600"/>
    </source>
</evidence>
<dbReference type="InterPro" id="IPR038765">
    <property type="entry name" value="Papain-like_cys_pep_sf"/>
</dbReference>
<protein>
    <submittedName>
        <fullName evidence="5">Unnamed protein product</fullName>
    </submittedName>
</protein>
<comment type="caution">
    <text evidence="5">The sequence shown here is derived from an EMBL/GenBank/DDBJ whole genome shotgun (WGS) entry which is preliminary data.</text>
</comment>
<dbReference type="InterPro" id="IPR003653">
    <property type="entry name" value="Peptidase_C48_C"/>
</dbReference>
<dbReference type="SUPFAM" id="SSF54001">
    <property type="entry name" value="Cysteine proteinases"/>
    <property type="match status" value="1"/>
</dbReference>
<keyword evidence="3" id="KW-0378">Hydrolase</keyword>
<dbReference type="GO" id="GO:0008234">
    <property type="term" value="F:cysteine-type peptidase activity"/>
    <property type="evidence" value="ECO:0007669"/>
    <property type="project" value="InterPro"/>
</dbReference>
<evidence type="ECO:0000256" key="2">
    <source>
        <dbReference type="ARBA" id="ARBA00022670"/>
    </source>
</evidence>
<dbReference type="Proteomes" id="UP001165121">
    <property type="component" value="Unassembled WGS sequence"/>
</dbReference>